<reference evidence="3" key="1">
    <citation type="submission" date="2020-10" db="EMBL/GenBank/DDBJ databases">
        <title>Taxonomic study of unclassified bacteria belonging to the class Ktedonobacteria.</title>
        <authorList>
            <person name="Yabe S."/>
            <person name="Wang C.M."/>
            <person name="Zheng Y."/>
            <person name="Sakai Y."/>
            <person name="Cavaletti L."/>
            <person name="Monciardini P."/>
            <person name="Donadio S."/>
        </authorList>
    </citation>
    <scope>NUCLEOTIDE SEQUENCE</scope>
    <source>
        <strain evidence="3">SOSP1-1</strain>
    </source>
</reference>
<feature type="domain" description="NADP-dependent oxidoreductase" evidence="2">
    <location>
        <begin position="19"/>
        <end position="226"/>
    </location>
</feature>
<keyword evidence="4" id="KW-1185">Reference proteome</keyword>
<dbReference type="InterPro" id="IPR018170">
    <property type="entry name" value="Aldo/ket_reductase_CS"/>
</dbReference>
<evidence type="ECO:0000313" key="4">
    <source>
        <dbReference type="Proteomes" id="UP000612362"/>
    </source>
</evidence>
<dbReference type="SUPFAM" id="SSF51430">
    <property type="entry name" value="NAD(P)-linked oxidoreductase"/>
    <property type="match status" value="1"/>
</dbReference>
<dbReference type="EMBL" id="BNJF01000001">
    <property type="protein sequence ID" value="GHO42432.1"/>
    <property type="molecule type" value="Genomic_DNA"/>
</dbReference>
<protein>
    <recommendedName>
        <fullName evidence="2">NADP-dependent oxidoreductase domain-containing protein</fullName>
    </recommendedName>
</protein>
<evidence type="ECO:0000256" key="1">
    <source>
        <dbReference type="ARBA" id="ARBA00023002"/>
    </source>
</evidence>
<evidence type="ECO:0000259" key="2">
    <source>
        <dbReference type="Pfam" id="PF00248"/>
    </source>
</evidence>
<dbReference type="PANTHER" id="PTHR43364:SF4">
    <property type="entry name" value="NAD(P)-LINKED OXIDOREDUCTASE SUPERFAMILY PROTEIN"/>
    <property type="match status" value="1"/>
</dbReference>
<dbReference type="RefSeq" id="WP_220191973.1">
    <property type="nucleotide sequence ID" value="NZ_BNJF01000001.1"/>
</dbReference>
<keyword evidence="1" id="KW-0560">Oxidoreductase</keyword>
<accession>A0A8J3MN80</accession>
<dbReference type="GO" id="GO:0016491">
    <property type="term" value="F:oxidoreductase activity"/>
    <property type="evidence" value="ECO:0007669"/>
    <property type="project" value="UniProtKB-KW"/>
</dbReference>
<comment type="caution">
    <text evidence="3">The sequence shown here is derived from an EMBL/GenBank/DDBJ whole genome shotgun (WGS) entry which is preliminary data.</text>
</comment>
<dbReference type="PRINTS" id="PR00069">
    <property type="entry name" value="ALDKETRDTASE"/>
</dbReference>
<dbReference type="InterPro" id="IPR020471">
    <property type="entry name" value="AKR"/>
</dbReference>
<dbReference type="PROSITE" id="PS00062">
    <property type="entry name" value="ALDOKETO_REDUCTASE_2"/>
    <property type="match status" value="1"/>
</dbReference>
<dbReference type="Proteomes" id="UP000612362">
    <property type="component" value="Unassembled WGS sequence"/>
</dbReference>
<gene>
    <name evidence="3" type="ORF">KSX_05950</name>
</gene>
<dbReference type="Gene3D" id="3.20.20.100">
    <property type="entry name" value="NADP-dependent oxidoreductase domain"/>
    <property type="match status" value="1"/>
</dbReference>
<organism evidence="3 4">
    <name type="scientific">Ktedonospora formicarum</name>
    <dbReference type="NCBI Taxonomy" id="2778364"/>
    <lineage>
        <taxon>Bacteria</taxon>
        <taxon>Bacillati</taxon>
        <taxon>Chloroflexota</taxon>
        <taxon>Ktedonobacteria</taxon>
        <taxon>Ktedonobacterales</taxon>
        <taxon>Ktedonobacteraceae</taxon>
        <taxon>Ktedonospora</taxon>
    </lineage>
</organism>
<evidence type="ECO:0000313" key="3">
    <source>
        <dbReference type="EMBL" id="GHO42432.1"/>
    </source>
</evidence>
<proteinExistence type="predicted"/>
<dbReference type="Pfam" id="PF00248">
    <property type="entry name" value="Aldo_ket_red"/>
    <property type="match status" value="1"/>
</dbReference>
<sequence length="257" mass="28819">MLQTEQRTLGASDIALPALGIGTWSWGDTAFWNYGQDYTQDDIVKAYKACLDAGLNFFDTAEIYGQGASERILGDCMREVGEPIVIATKFAPLPLRLSARTLFQALDDSLERLGVEHIDLYQIHWPYTFIQMNALMDALAEVVRKGKVRAVGVSNYSANQMRKAHARLARHDIPLVSNQVHYSLLHRHPESNGVLDACRELNITLIAYSPLEQGLLTGKYSVNAETIPTIRGPRRLSPAFSLRQRRKMEPLLGYSSR</sequence>
<dbReference type="InterPro" id="IPR036812">
    <property type="entry name" value="NAD(P)_OxRdtase_dom_sf"/>
</dbReference>
<dbReference type="InterPro" id="IPR050523">
    <property type="entry name" value="AKR_Detox_Biosynth"/>
</dbReference>
<dbReference type="AlphaFoldDB" id="A0A8J3MN80"/>
<dbReference type="InterPro" id="IPR023210">
    <property type="entry name" value="NADP_OxRdtase_dom"/>
</dbReference>
<name>A0A8J3MN80_9CHLR</name>
<dbReference type="PANTHER" id="PTHR43364">
    <property type="entry name" value="NADH-SPECIFIC METHYLGLYOXAL REDUCTASE-RELATED"/>
    <property type="match status" value="1"/>
</dbReference>
<dbReference type="CDD" id="cd19093">
    <property type="entry name" value="AKR_AtPLR-like"/>
    <property type="match status" value="1"/>
</dbReference>